<reference evidence="9" key="1">
    <citation type="submission" date="2019-12" db="UniProtKB">
        <authorList>
            <consortium name="WormBaseParasite"/>
        </authorList>
    </citation>
    <scope>IDENTIFICATION</scope>
</reference>
<dbReference type="SUPFAM" id="SSF46988">
    <property type="entry name" value="Tubulin chaperone cofactor A"/>
    <property type="match status" value="1"/>
</dbReference>
<dbReference type="GO" id="GO:0048487">
    <property type="term" value="F:beta-tubulin binding"/>
    <property type="evidence" value="ECO:0007669"/>
    <property type="project" value="InterPro"/>
</dbReference>
<dbReference type="WBParaSite" id="TMUE_2000008292.1">
    <property type="protein sequence ID" value="TMUE_2000008292.1"/>
    <property type="gene ID" value="WBGene00293558"/>
</dbReference>
<feature type="region of interest" description="Disordered" evidence="7">
    <location>
        <begin position="80"/>
        <end position="101"/>
    </location>
</feature>
<comment type="similarity">
    <text evidence="2 6">Belongs to the TBCA family.</text>
</comment>
<keyword evidence="4 6" id="KW-0143">Chaperone</keyword>
<organism evidence="8 9">
    <name type="scientific">Trichuris muris</name>
    <name type="common">Mouse whipworm</name>
    <dbReference type="NCBI Taxonomy" id="70415"/>
    <lineage>
        <taxon>Eukaryota</taxon>
        <taxon>Metazoa</taxon>
        <taxon>Ecdysozoa</taxon>
        <taxon>Nematoda</taxon>
        <taxon>Enoplea</taxon>
        <taxon>Dorylaimia</taxon>
        <taxon>Trichinellida</taxon>
        <taxon>Trichuridae</taxon>
        <taxon>Trichuris</taxon>
    </lineage>
</organism>
<evidence type="ECO:0000256" key="7">
    <source>
        <dbReference type="SAM" id="MobiDB-lite"/>
    </source>
</evidence>
<evidence type="ECO:0000256" key="5">
    <source>
        <dbReference type="ARBA" id="ARBA00026055"/>
    </source>
</evidence>
<keyword evidence="6" id="KW-0963">Cytoplasm</keyword>
<accession>A0A5S6QN49</accession>
<comment type="subcellular location">
    <subcellularLocation>
        <location evidence="6">Cytoplasm</location>
        <location evidence="6">Cytoskeleton</location>
    </subcellularLocation>
</comment>
<evidence type="ECO:0000256" key="4">
    <source>
        <dbReference type="ARBA" id="ARBA00023186"/>
    </source>
</evidence>
<dbReference type="InterPro" id="IPR004226">
    <property type="entry name" value="TBCA"/>
</dbReference>
<evidence type="ECO:0000256" key="6">
    <source>
        <dbReference type="RuleBase" id="RU364030"/>
    </source>
</evidence>
<keyword evidence="8" id="KW-1185">Reference proteome</keyword>
<keyword evidence="6" id="KW-0206">Cytoskeleton</keyword>
<evidence type="ECO:0000256" key="1">
    <source>
        <dbReference type="ARBA" id="ARBA00003046"/>
    </source>
</evidence>
<evidence type="ECO:0000256" key="2">
    <source>
        <dbReference type="ARBA" id="ARBA00006806"/>
    </source>
</evidence>
<sequence length="101" mass="11806">MDIDKEVELQVNITARLTKDHEMDVKEYNECQEKLQIATRDNADDYKVVHAERLFQEAANMVTYSRERLQEAVAQLTKMTESSTSMTDVINQTTEKEWYNG</sequence>
<evidence type="ECO:0000313" key="8">
    <source>
        <dbReference type="Proteomes" id="UP000046395"/>
    </source>
</evidence>
<feature type="compositionally biased region" description="Polar residues" evidence="7">
    <location>
        <begin position="80"/>
        <end position="93"/>
    </location>
</feature>
<protein>
    <recommendedName>
        <fullName evidence="3 6">Tubulin-specific chaperone A</fullName>
    </recommendedName>
</protein>
<dbReference type="Pfam" id="PF02970">
    <property type="entry name" value="TBCA"/>
    <property type="match status" value="1"/>
</dbReference>
<dbReference type="Gene3D" id="1.20.58.90">
    <property type="match status" value="1"/>
</dbReference>
<evidence type="ECO:0000313" key="9">
    <source>
        <dbReference type="WBParaSite" id="TMUE_2000008292.1"/>
    </source>
</evidence>
<dbReference type="GO" id="GO:0007023">
    <property type="term" value="P:post-chaperonin tubulin folding pathway"/>
    <property type="evidence" value="ECO:0007669"/>
    <property type="project" value="UniProtKB-UniRule"/>
</dbReference>
<dbReference type="InterPro" id="IPR036126">
    <property type="entry name" value="TBCA_sf"/>
</dbReference>
<comment type="subunit">
    <text evidence="5 6">Supercomplex made of cofactors A to E. Cofactors A and D function by capturing and stabilizing tubulin in a quasi-native conformation. Cofactor E binds to the cofactor D-tubulin complex; interaction with cofactor C then causes the release of tubulin polypeptides that are committed to the native state.</text>
</comment>
<dbReference type="GO" id="GO:0005874">
    <property type="term" value="C:microtubule"/>
    <property type="evidence" value="ECO:0007669"/>
    <property type="project" value="UniProtKB-KW"/>
</dbReference>
<keyword evidence="6" id="KW-0493">Microtubule</keyword>
<evidence type="ECO:0000256" key="3">
    <source>
        <dbReference type="ARBA" id="ARBA00015002"/>
    </source>
</evidence>
<dbReference type="GO" id="GO:0007021">
    <property type="term" value="P:tubulin complex assembly"/>
    <property type="evidence" value="ECO:0007669"/>
    <property type="project" value="UniProtKB-UniRule"/>
</dbReference>
<comment type="function">
    <text evidence="1">Tubulin-folding protein; involved in the early step of the tubulin folding pathway.</text>
</comment>
<name>A0A5S6QN49_TRIMR</name>
<proteinExistence type="inferred from homology"/>
<dbReference type="AlphaFoldDB" id="A0A5S6QN49"/>
<dbReference type="Proteomes" id="UP000046395">
    <property type="component" value="Unassembled WGS sequence"/>
</dbReference>